<comment type="subcellular location">
    <subcellularLocation>
        <location evidence="1">Cell projection</location>
        <location evidence="1">Cilium</location>
    </subcellularLocation>
    <subcellularLocation>
        <location evidence="2">Cytoplasm</location>
    </subcellularLocation>
</comment>
<sequence>MPSESKGGEEKEERKMGADGLIGEVRKVLMGAEFVREFETFAEKHIEPFLDALVKGESPTSDGGDHSHSFYDTYKVYLDHFERRVEQHIVAAGATVGDFMAVAREALENASDFDPNRFFLEALLATTEYETFIVLMMNEAKRIRKQRNDEAESKDGHK</sequence>
<comment type="caution">
    <text evidence="7">The sequence shown here is derived from an EMBL/GenBank/DDBJ whole genome shotgun (WGS) entry which is preliminary data.</text>
</comment>
<keyword evidence="4" id="KW-0969">Cilium</keyword>
<evidence type="ECO:0000256" key="5">
    <source>
        <dbReference type="ARBA" id="ARBA00023273"/>
    </source>
</evidence>
<organism evidence="7 8">
    <name type="scientific">Aureococcus anophagefferens</name>
    <name type="common">Harmful bloom alga</name>
    <dbReference type="NCBI Taxonomy" id="44056"/>
    <lineage>
        <taxon>Eukaryota</taxon>
        <taxon>Sar</taxon>
        <taxon>Stramenopiles</taxon>
        <taxon>Ochrophyta</taxon>
        <taxon>Pelagophyceae</taxon>
        <taxon>Pelagomonadales</taxon>
        <taxon>Pelagomonadaceae</taxon>
        <taxon>Aureococcus</taxon>
    </lineage>
</organism>
<dbReference type="InterPro" id="IPR023379">
    <property type="entry name" value="BART_dom"/>
</dbReference>
<gene>
    <name evidence="7" type="ORF">SO694_00042290</name>
</gene>
<proteinExistence type="predicted"/>
<dbReference type="Gene3D" id="1.20.1520.10">
    <property type="entry name" value="ADP-ribosylation factor-like 2-binding protein, domain"/>
    <property type="match status" value="1"/>
</dbReference>
<keyword evidence="8" id="KW-1185">Reference proteome</keyword>
<evidence type="ECO:0000313" key="8">
    <source>
        <dbReference type="Proteomes" id="UP001363151"/>
    </source>
</evidence>
<evidence type="ECO:0000259" key="6">
    <source>
        <dbReference type="Pfam" id="PF11527"/>
    </source>
</evidence>
<keyword evidence="3" id="KW-0963">Cytoplasm</keyword>
<evidence type="ECO:0000256" key="1">
    <source>
        <dbReference type="ARBA" id="ARBA00004138"/>
    </source>
</evidence>
<dbReference type="Proteomes" id="UP001363151">
    <property type="component" value="Unassembled WGS sequence"/>
</dbReference>
<dbReference type="InterPro" id="IPR042541">
    <property type="entry name" value="BART_sf"/>
</dbReference>
<evidence type="ECO:0000256" key="2">
    <source>
        <dbReference type="ARBA" id="ARBA00004496"/>
    </source>
</evidence>
<dbReference type="Pfam" id="PF11527">
    <property type="entry name" value="ARL2_Bind_BART"/>
    <property type="match status" value="1"/>
</dbReference>
<evidence type="ECO:0000256" key="3">
    <source>
        <dbReference type="ARBA" id="ARBA00022490"/>
    </source>
</evidence>
<protein>
    <submittedName>
        <fullName evidence="7">ADP-ribosylation factor-like 2 (ARF2) binding protein</fullName>
    </submittedName>
</protein>
<name>A0ABR1G6I1_AURAN</name>
<feature type="domain" description="BART" evidence="6">
    <location>
        <begin position="19"/>
        <end position="143"/>
    </location>
</feature>
<accession>A0ABR1G6I1</accession>
<evidence type="ECO:0000256" key="4">
    <source>
        <dbReference type="ARBA" id="ARBA00023069"/>
    </source>
</evidence>
<evidence type="ECO:0000313" key="7">
    <source>
        <dbReference type="EMBL" id="KAK7248901.1"/>
    </source>
</evidence>
<reference evidence="7 8" key="1">
    <citation type="submission" date="2024-03" db="EMBL/GenBank/DDBJ databases">
        <title>Aureococcus anophagefferens CCMP1851 and Kratosvirus quantuckense: Draft genome of a second virus-susceptible host strain in the model system.</title>
        <authorList>
            <person name="Chase E."/>
            <person name="Truchon A.R."/>
            <person name="Schepens W."/>
            <person name="Wilhelm S.W."/>
        </authorList>
    </citation>
    <scope>NUCLEOTIDE SEQUENCE [LARGE SCALE GENOMIC DNA]</scope>
    <source>
        <strain evidence="7 8">CCMP1851</strain>
    </source>
</reference>
<dbReference type="EMBL" id="JBBJCI010000085">
    <property type="protein sequence ID" value="KAK7248901.1"/>
    <property type="molecule type" value="Genomic_DNA"/>
</dbReference>
<keyword evidence="5" id="KW-0966">Cell projection</keyword>